<organism evidence="2 3">
    <name type="scientific">Cristinia sonorae</name>
    <dbReference type="NCBI Taxonomy" id="1940300"/>
    <lineage>
        <taxon>Eukaryota</taxon>
        <taxon>Fungi</taxon>
        <taxon>Dikarya</taxon>
        <taxon>Basidiomycota</taxon>
        <taxon>Agaricomycotina</taxon>
        <taxon>Agaricomycetes</taxon>
        <taxon>Agaricomycetidae</taxon>
        <taxon>Agaricales</taxon>
        <taxon>Pleurotineae</taxon>
        <taxon>Stephanosporaceae</taxon>
        <taxon>Cristinia</taxon>
    </lineage>
</organism>
<evidence type="ECO:0000256" key="1">
    <source>
        <dbReference type="SAM" id="MobiDB-lite"/>
    </source>
</evidence>
<proteinExistence type="predicted"/>
<evidence type="ECO:0000313" key="3">
    <source>
        <dbReference type="Proteomes" id="UP000813824"/>
    </source>
</evidence>
<sequence>MASRLGRRALAQLARPNLRFNAQNASRRSMSSSAHSTPKSDKPWIIASALVFGPAAVYLLSPPAKAKAHDAHHASLPKHNPTPHTPIPDTPLPVKDDEGTEVPAKEVEDSAKAAFNDDSPKDAQASEEGKSEQPEGESTPEEPKPEEPAVPEGADPETAETEQKEKPSAQTEESPNDLGEARERSKSGQAPKDAANDN</sequence>
<protein>
    <submittedName>
        <fullName evidence="2">Uncharacterized protein</fullName>
    </submittedName>
</protein>
<feature type="region of interest" description="Disordered" evidence="1">
    <location>
        <begin position="1"/>
        <end position="40"/>
    </location>
</feature>
<evidence type="ECO:0000313" key="2">
    <source>
        <dbReference type="EMBL" id="KAH8082023.1"/>
    </source>
</evidence>
<dbReference type="AlphaFoldDB" id="A0A8K0UGZ1"/>
<accession>A0A8K0UGZ1</accession>
<dbReference type="OrthoDB" id="4590707at2759"/>
<gene>
    <name evidence="2" type="ORF">BXZ70DRAFT_910850</name>
</gene>
<feature type="compositionally biased region" description="Low complexity" evidence="1">
    <location>
        <begin position="25"/>
        <end position="36"/>
    </location>
</feature>
<comment type="caution">
    <text evidence="2">The sequence shown here is derived from an EMBL/GenBank/DDBJ whole genome shotgun (WGS) entry which is preliminary data.</text>
</comment>
<name>A0A8K0UGZ1_9AGAR</name>
<keyword evidence="3" id="KW-1185">Reference proteome</keyword>
<dbReference type="Proteomes" id="UP000813824">
    <property type="component" value="Unassembled WGS sequence"/>
</dbReference>
<feature type="compositionally biased region" description="Low complexity" evidence="1">
    <location>
        <begin position="1"/>
        <end position="15"/>
    </location>
</feature>
<dbReference type="EMBL" id="JAEVFJ010000051">
    <property type="protein sequence ID" value="KAH8082023.1"/>
    <property type="molecule type" value="Genomic_DNA"/>
</dbReference>
<feature type="region of interest" description="Disordered" evidence="1">
    <location>
        <begin position="64"/>
        <end position="198"/>
    </location>
</feature>
<reference evidence="2" key="1">
    <citation type="journal article" date="2021" name="New Phytol.">
        <title>Evolutionary innovations through gain and loss of genes in the ectomycorrhizal Boletales.</title>
        <authorList>
            <person name="Wu G."/>
            <person name="Miyauchi S."/>
            <person name="Morin E."/>
            <person name="Kuo A."/>
            <person name="Drula E."/>
            <person name="Varga T."/>
            <person name="Kohler A."/>
            <person name="Feng B."/>
            <person name="Cao Y."/>
            <person name="Lipzen A."/>
            <person name="Daum C."/>
            <person name="Hundley H."/>
            <person name="Pangilinan J."/>
            <person name="Johnson J."/>
            <person name="Barry K."/>
            <person name="LaButti K."/>
            <person name="Ng V."/>
            <person name="Ahrendt S."/>
            <person name="Min B."/>
            <person name="Choi I.G."/>
            <person name="Park H."/>
            <person name="Plett J.M."/>
            <person name="Magnuson J."/>
            <person name="Spatafora J.W."/>
            <person name="Nagy L.G."/>
            <person name="Henrissat B."/>
            <person name="Grigoriev I.V."/>
            <person name="Yang Z.L."/>
            <person name="Xu J."/>
            <person name="Martin F.M."/>
        </authorList>
    </citation>
    <scope>NUCLEOTIDE SEQUENCE</scope>
    <source>
        <strain evidence="2">KKN 215</strain>
    </source>
</reference>